<proteinExistence type="predicted"/>
<dbReference type="EMBL" id="VZDO01000006">
    <property type="protein sequence ID" value="KAB0680089.1"/>
    <property type="molecule type" value="Genomic_DNA"/>
</dbReference>
<protein>
    <submittedName>
        <fullName evidence="1">Uncharacterized protein</fullName>
    </submittedName>
</protein>
<dbReference type="InterPro" id="IPR006311">
    <property type="entry name" value="TAT_signal"/>
</dbReference>
<comment type="caution">
    <text evidence="1">The sequence shown here is derived from an EMBL/GenBank/DDBJ whole genome shotgun (WGS) entry which is preliminary data.</text>
</comment>
<evidence type="ECO:0000313" key="1">
    <source>
        <dbReference type="EMBL" id="KAB0680089.1"/>
    </source>
</evidence>
<dbReference type="AlphaFoldDB" id="A0A7V7PPX3"/>
<keyword evidence="2" id="KW-1185">Reference proteome</keyword>
<name>A0A7V7PPX3_9HYPH</name>
<sequence>MPSVPIRAAGEALPTVSRRAFLRTSASAAIATTAAGGALAMQMQSIAVEPADPILDLIAEYRKQQAIFVAASDSMPDDDEFTAFYEQTTGPLFRRLRDACPPARTLAGAVAALQLVADENANLDHWNASGSVTKAGLAYFNGRTLPC</sequence>
<dbReference type="RefSeq" id="WP_150969544.1">
    <property type="nucleotide sequence ID" value="NZ_VZDO01000006.1"/>
</dbReference>
<gene>
    <name evidence="1" type="ORF">F6X38_09780</name>
</gene>
<organism evidence="1 2">
    <name type="scientific">Plantimonas leprariae</name>
    <dbReference type="NCBI Taxonomy" id="2615207"/>
    <lineage>
        <taxon>Bacteria</taxon>
        <taxon>Pseudomonadati</taxon>
        <taxon>Pseudomonadota</taxon>
        <taxon>Alphaproteobacteria</taxon>
        <taxon>Hyphomicrobiales</taxon>
        <taxon>Aurantimonadaceae</taxon>
        <taxon>Plantimonas</taxon>
    </lineage>
</organism>
<dbReference type="Proteomes" id="UP000432089">
    <property type="component" value="Unassembled WGS sequence"/>
</dbReference>
<dbReference type="PROSITE" id="PS51318">
    <property type="entry name" value="TAT"/>
    <property type="match status" value="1"/>
</dbReference>
<accession>A0A7V7PPX3</accession>
<reference evidence="1 2" key="1">
    <citation type="submission" date="2019-09" db="EMBL/GenBank/DDBJ databases">
        <title>YIM 132180 draft genome.</title>
        <authorList>
            <person name="Zhang K."/>
        </authorList>
    </citation>
    <scope>NUCLEOTIDE SEQUENCE [LARGE SCALE GENOMIC DNA]</scope>
    <source>
        <strain evidence="1 2">YIM 132180</strain>
    </source>
</reference>
<evidence type="ECO:0000313" key="2">
    <source>
        <dbReference type="Proteomes" id="UP000432089"/>
    </source>
</evidence>